<dbReference type="VEuPathDB" id="FungiDB:RhiirFUN_001050"/>
<dbReference type="GO" id="GO:0008270">
    <property type="term" value="F:zinc ion binding"/>
    <property type="evidence" value="ECO:0007669"/>
    <property type="project" value="UniProtKB-KW"/>
</dbReference>
<organism evidence="7 8">
    <name type="scientific">Rhizophagus irregularis</name>
    <dbReference type="NCBI Taxonomy" id="588596"/>
    <lineage>
        <taxon>Eukaryota</taxon>
        <taxon>Fungi</taxon>
        <taxon>Fungi incertae sedis</taxon>
        <taxon>Mucoromycota</taxon>
        <taxon>Glomeromycotina</taxon>
        <taxon>Glomeromycetes</taxon>
        <taxon>Glomerales</taxon>
        <taxon>Glomeraceae</taxon>
        <taxon>Rhizophagus</taxon>
    </lineage>
</organism>
<evidence type="ECO:0000256" key="3">
    <source>
        <dbReference type="ARBA" id="ARBA00022771"/>
    </source>
</evidence>
<keyword evidence="5" id="KW-0539">Nucleus</keyword>
<reference evidence="7" key="1">
    <citation type="submission" date="2020-05" db="EMBL/GenBank/DDBJ databases">
        <authorList>
            <person name="Rincon C."/>
            <person name="Sanders R I."/>
            <person name="Robbins C."/>
            <person name="Chaturvedi A."/>
        </authorList>
    </citation>
    <scope>NUCLEOTIDE SEQUENCE</scope>
    <source>
        <strain evidence="7">CHB12</strain>
    </source>
</reference>
<dbReference type="Proteomes" id="UP000684084">
    <property type="component" value="Unassembled WGS sequence"/>
</dbReference>
<comment type="subcellular location">
    <subcellularLocation>
        <location evidence="1">Nucleus</location>
    </subcellularLocation>
</comment>
<dbReference type="VEuPathDB" id="FungiDB:RhiirFUN_023556"/>
<gene>
    <name evidence="7" type="ORF">CHRIB12_LOCUS8376</name>
</gene>
<accession>A0A915Z4H0</accession>
<evidence type="ECO:0000256" key="5">
    <source>
        <dbReference type="ARBA" id="ARBA00023242"/>
    </source>
</evidence>
<sequence>MTETVRTDLQKRSNDTLSETPLSRKKANKGGPKFDEVWQYFTQGEELNPGHYKATCYHCKEEWSRGRPVALKAHLANECLACPEDISKYWRDKLTENTVNYTRKMHFSQDQTQIPKPQYKQTKIVNHFSSDEPLPPEINNRIDCSLLKAWVMAGIPFEVVENPFVLDLFKNLNPAYIPPSRTTLSGRLLNEEISRVNKKVTSELEIADSLTLRIYLKLWDDYRVFNNSHQGSAILAQGLKDMKINIERLQTWCKTRWGSLYMTADSILRARPVFDWILLEHNGIVTNSNVYLLIQDEEFFTNCRHIRSIWAPIKECINILEAKSASLADCFVQMIKLAIAIFRLPSSNPFKASAIQIFNHRYLEFQHPAYLLCYFLHPYYRGLGLNDEGFRNAAITATTLWQNLGYSEQECRELLTQFRKYDQKLKPYDLSYDKNMDTPELWWGSIRSKPYYLRDLALRLFGIAVSQAGCEQNFSVLKWIIGDRRTRLDVQKLEGISKIRSYYLASIKNELSYYGKHLDEAELREVANSSAVGEIIALDDNDNDTNYLLLEEDQEREGTQERTTLILEDIIDFTQPIFENAENVDNNTNEEINIDRNMDFSPIDLVNQILEN</sequence>
<evidence type="ECO:0008006" key="9">
    <source>
        <dbReference type="Google" id="ProtNLM"/>
    </source>
</evidence>
<protein>
    <recommendedName>
        <fullName evidence="9">BED-type domain-containing protein</fullName>
    </recommendedName>
</protein>
<evidence type="ECO:0000313" key="7">
    <source>
        <dbReference type="EMBL" id="CAB5360709.1"/>
    </source>
</evidence>
<dbReference type="VEuPathDB" id="FungiDB:RhiirFUN_003820"/>
<evidence type="ECO:0000256" key="1">
    <source>
        <dbReference type="ARBA" id="ARBA00004123"/>
    </source>
</evidence>
<keyword evidence="4" id="KW-0862">Zinc</keyword>
<feature type="region of interest" description="Disordered" evidence="6">
    <location>
        <begin position="1"/>
        <end position="30"/>
    </location>
</feature>
<proteinExistence type="predicted"/>
<dbReference type="AlphaFoldDB" id="A0A915Z4H0"/>
<dbReference type="OrthoDB" id="2425836at2759"/>
<evidence type="ECO:0000256" key="2">
    <source>
        <dbReference type="ARBA" id="ARBA00022723"/>
    </source>
</evidence>
<dbReference type="PANTHER" id="PTHR46481">
    <property type="entry name" value="ZINC FINGER BED DOMAIN-CONTAINING PROTEIN 4"/>
    <property type="match status" value="1"/>
</dbReference>
<comment type="caution">
    <text evidence="7">The sequence shown here is derived from an EMBL/GenBank/DDBJ whole genome shotgun (WGS) entry which is preliminary data.</text>
</comment>
<dbReference type="InterPro" id="IPR052035">
    <property type="entry name" value="ZnF_BED_domain_contain"/>
</dbReference>
<feature type="compositionally biased region" description="Basic and acidic residues" evidence="6">
    <location>
        <begin position="1"/>
        <end position="14"/>
    </location>
</feature>
<dbReference type="PANTHER" id="PTHR46481:SF10">
    <property type="entry name" value="ZINC FINGER BED DOMAIN-CONTAINING PROTEIN 39"/>
    <property type="match status" value="1"/>
</dbReference>
<evidence type="ECO:0000256" key="4">
    <source>
        <dbReference type="ARBA" id="ARBA00022833"/>
    </source>
</evidence>
<keyword evidence="3" id="KW-0863">Zinc-finger</keyword>
<dbReference type="VEuPathDB" id="FungiDB:RhiirFUN_002959"/>
<evidence type="ECO:0000313" key="8">
    <source>
        <dbReference type="Proteomes" id="UP000684084"/>
    </source>
</evidence>
<dbReference type="GO" id="GO:0005634">
    <property type="term" value="C:nucleus"/>
    <property type="evidence" value="ECO:0007669"/>
    <property type="project" value="UniProtKB-SubCell"/>
</dbReference>
<name>A0A915Z4H0_9GLOM</name>
<dbReference type="EMBL" id="CAGKOT010000015">
    <property type="protein sequence ID" value="CAB5360709.1"/>
    <property type="molecule type" value="Genomic_DNA"/>
</dbReference>
<evidence type="ECO:0000256" key="6">
    <source>
        <dbReference type="SAM" id="MobiDB-lite"/>
    </source>
</evidence>
<keyword evidence="2" id="KW-0479">Metal-binding</keyword>